<dbReference type="Gene3D" id="1.10.10.10">
    <property type="entry name" value="Winged helix-like DNA-binding domain superfamily/Winged helix DNA-binding domain"/>
    <property type="match status" value="1"/>
</dbReference>
<sequence>MARVLGFITAEGFGKALRPQEFLDGKQIATSCKGLPLAVAGIAAVLANMEKKESLWQEVASSLSFCIFKEYDILELSYKHLPVHLKPCYLYFSAFEQDKEIPVNKLLYLWISERSVQKK</sequence>
<reference evidence="3" key="1">
    <citation type="submission" date="2024-07" db="EMBL/GenBank/DDBJ databases">
        <title>Two chromosome-level genome assemblies of Korean endemic species Abeliophyllum distichum and Forsythia ovata (Oleaceae).</title>
        <authorList>
            <person name="Jang H."/>
        </authorList>
    </citation>
    <scope>NUCLEOTIDE SEQUENCE [LARGE SCALE GENOMIC DNA]</scope>
</reference>
<dbReference type="Proteomes" id="UP001604277">
    <property type="component" value="Unassembled WGS sequence"/>
</dbReference>
<evidence type="ECO:0000313" key="2">
    <source>
        <dbReference type="EMBL" id="KAL2549345.1"/>
    </source>
</evidence>
<evidence type="ECO:0000313" key="3">
    <source>
        <dbReference type="Proteomes" id="UP001604277"/>
    </source>
</evidence>
<proteinExistence type="inferred from homology"/>
<dbReference type="InterPro" id="IPR027417">
    <property type="entry name" value="P-loop_NTPase"/>
</dbReference>
<gene>
    <name evidence="2" type="ORF">Fot_10875</name>
</gene>
<comment type="similarity">
    <text evidence="1">Belongs to the disease resistance NB-LRR family.</text>
</comment>
<name>A0ABD1WI26_9LAMI</name>
<dbReference type="EMBL" id="JBFOLJ010000003">
    <property type="protein sequence ID" value="KAL2549345.1"/>
    <property type="molecule type" value="Genomic_DNA"/>
</dbReference>
<organism evidence="2 3">
    <name type="scientific">Forsythia ovata</name>
    <dbReference type="NCBI Taxonomy" id="205694"/>
    <lineage>
        <taxon>Eukaryota</taxon>
        <taxon>Viridiplantae</taxon>
        <taxon>Streptophyta</taxon>
        <taxon>Embryophyta</taxon>
        <taxon>Tracheophyta</taxon>
        <taxon>Spermatophyta</taxon>
        <taxon>Magnoliopsida</taxon>
        <taxon>eudicotyledons</taxon>
        <taxon>Gunneridae</taxon>
        <taxon>Pentapetalae</taxon>
        <taxon>asterids</taxon>
        <taxon>lamiids</taxon>
        <taxon>Lamiales</taxon>
        <taxon>Oleaceae</taxon>
        <taxon>Forsythieae</taxon>
        <taxon>Forsythia</taxon>
    </lineage>
</organism>
<accession>A0ABD1WI26</accession>
<dbReference type="AlphaFoldDB" id="A0ABD1WI26"/>
<dbReference type="InterPro" id="IPR036388">
    <property type="entry name" value="WH-like_DNA-bd_sf"/>
</dbReference>
<comment type="caution">
    <text evidence="2">The sequence shown here is derived from an EMBL/GenBank/DDBJ whole genome shotgun (WGS) entry which is preliminary data.</text>
</comment>
<dbReference type="SUPFAM" id="SSF52540">
    <property type="entry name" value="P-loop containing nucleoside triphosphate hydrolases"/>
    <property type="match status" value="1"/>
</dbReference>
<evidence type="ECO:0000256" key="1">
    <source>
        <dbReference type="ARBA" id="ARBA00008894"/>
    </source>
</evidence>
<protein>
    <submittedName>
        <fullName evidence="2">Disease resistance RPP13-like protein 3</fullName>
    </submittedName>
</protein>
<dbReference type="PANTHER" id="PTHR23155:SF1228">
    <property type="entry name" value="NB-ARC DOMAIN CONTAINING PROTEIN, EXPRESSED"/>
    <property type="match status" value="1"/>
</dbReference>
<keyword evidence="3" id="KW-1185">Reference proteome</keyword>
<dbReference type="PANTHER" id="PTHR23155">
    <property type="entry name" value="DISEASE RESISTANCE PROTEIN RP"/>
    <property type="match status" value="1"/>
</dbReference>
<dbReference type="InterPro" id="IPR044974">
    <property type="entry name" value="Disease_R_plants"/>
</dbReference>